<accession>A0ABU0GVG2</accession>
<sequence>MAIDQIHDLQQVYRKLLHSMSRPGTISSIEQETKQVDVDFGCADSFILSAMVLLDAEVTFHVLSKNRQDLIEKISDYTSARCASVKEADFILVLQEDEESDVLEAMAQCKIGNLIDPQQSATWIIESAVLSNEDALVLTGPGIETAAHLSTGQPFRFWQARDSRIKEYPMGIDMIFADGSSQIACLPRTVSAIPMEVK</sequence>
<dbReference type="Pfam" id="PF05845">
    <property type="entry name" value="PhnH"/>
    <property type="match status" value="1"/>
</dbReference>
<keyword evidence="2" id="KW-1185">Reference proteome</keyword>
<dbReference type="NCBIfam" id="TIGR03292">
    <property type="entry name" value="PhnH_redo"/>
    <property type="match status" value="1"/>
</dbReference>
<proteinExistence type="predicted"/>
<dbReference type="Gene3D" id="3.40.50.11310">
    <property type="entry name" value="Bacterial phosphonate metabolism protein PhnH"/>
    <property type="match status" value="1"/>
</dbReference>
<dbReference type="PIRSF" id="PIRSF020680">
    <property type="entry name" value="PhnH"/>
    <property type="match status" value="1"/>
</dbReference>
<dbReference type="GO" id="GO:0061693">
    <property type="term" value="F:alpha-D-ribose 1-methylphosphonate 5-triphosphate synthase activity"/>
    <property type="evidence" value="ECO:0007669"/>
    <property type="project" value="UniProtKB-EC"/>
</dbReference>
<evidence type="ECO:0000313" key="2">
    <source>
        <dbReference type="Proteomes" id="UP001241988"/>
    </source>
</evidence>
<protein>
    <submittedName>
        <fullName evidence="1">Alpha-D-ribose 1-methylphosphonate 5-triphosphate synthase subunit PhnH</fullName>
        <ecNumber evidence="1">2.7.8.37</ecNumber>
    </submittedName>
</protein>
<dbReference type="RefSeq" id="WP_308787444.1">
    <property type="nucleotide sequence ID" value="NZ_JAUSWB010000005.1"/>
</dbReference>
<dbReference type="InterPro" id="IPR008772">
    <property type="entry name" value="Phosphonate_metab_PhnH"/>
</dbReference>
<name>A0ABU0GVG2_9BACL</name>
<gene>
    <name evidence="1" type="ORF">QOZ98_002177</name>
</gene>
<dbReference type="EC" id="2.7.8.37" evidence="1"/>
<dbReference type="Proteomes" id="UP001241988">
    <property type="component" value="Unassembled WGS sequence"/>
</dbReference>
<organism evidence="1 2">
    <name type="scientific">Planomicrobium stackebrandtii</name>
    <dbReference type="NCBI Taxonomy" id="253160"/>
    <lineage>
        <taxon>Bacteria</taxon>
        <taxon>Bacillati</taxon>
        <taxon>Bacillota</taxon>
        <taxon>Bacilli</taxon>
        <taxon>Bacillales</taxon>
        <taxon>Caryophanaceae</taxon>
        <taxon>Planomicrobium</taxon>
    </lineage>
</organism>
<keyword evidence="1" id="KW-0808">Transferase</keyword>
<dbReference type="InterPro" id="IPR038058">
    <property type="entry name" value="PhnH-like_sp"/>
</dbReference>
<comment type="caution">
    <text evidence="1">The sequence shown here is derived from an EMBL/GenBank/DDBJ whole genome shotgun (WGS) entry which is preliminary data.</text>
</comment>
<reference evidence="1 2" key="1">
    <citation type="submission" date="2023-07" db="EMBL/GenBank/DDBJ databases">
        <title>Genomic Encyclopedia of Type Strains, Phase IV (KMG-IV): sequencing the most valuable type-strain genomes for metagenomic binning, comparative biology and taxonomic classification.</title>
        <authorList>
            <person name="Goeker M."/>
        </authorList>
    </citation>
    <scope>NUCLEOTIDE SEQUENCE [LARGE SCALE GENOMIC DNA]</scope>
    <source>
        <strain evidence="1 2">DSM 16419</strain>
    </source>
</reference>
<dbReference type="SUPFAM" id="SSF159709">
    <property type="entry name" value="PhnH-like"/>
    <property type="match status" value="1"/>
</dbReference>
<evidence type="ECO:0000313" key="1">
    <source>
        <dbReference type="EMBL" id="MDQ0429349.1"/>
    </source>
</evidence>
<dbReference type="EMBL" id="JAUSWB010000005">
    <property type="protein sequence ID" value="MDQ0429349.1"/>
    <property type="molecule type" value="Genomic_DNA"/>
</dbReference>